<evidence type="ECO:0000256" key="3">
    <source>
        <dbReference type="ARBA" id="ARBA00023235"/>
    </source>
</evidence>
<evidence type="ECO:0000256" key="4">
    <source>
        <dbReference type="RuleBase" id="RU003792"/>
    </source>
</evidence>
<dbReference type="InterPro" id="IPR020095">
    <property type="entry name" value="PsdUridine_synth_TruA_C"/>
</dbReference>
<proteinExistence type="inferred from homology"/>
<dbReference type="RefSeq" id="XP_036362748.1">
    <property type="nucleotide sequence ID" value="XM_036506855.1"/>
</dbReference>
<keyword evidence="7" id="KW-1185">Reference proteome</keyword>
<gene>
    <name evidence="8 9" type="primary">LOC115216491</name>
</gene>
<name>A0A6P7SU94_9MOLL</name>
<dbReference type="Gene3D" id="3.30.70.580">
    <property type="entry name" value="Pseudouridine synthase I, catalytic domain, N-terminal subdomain"/>
    <property type="match status" value="1"/>
</dbReference>
<dbReference type="RefSeq" id="XP_029641773.1">
    <property type="nucleotide sequence ID" value="XM_029785913.2"/>
</dbReference>
<protein>
    <recommendedName>
        <fullName evidence="4">tRNA pseudouridine synthase</fullName>
        <ecNumber evidence="4">5.4.99.12</ecNumber>
    </recommendedName>
</protein>
<dbReference type="AlphaFoldDB" id="A0A6P7SU94"/>
<dbReference type="PANTHER" id="PTHR11142">
    <property type="entry name" value="PSEUDOURIDYLATE SYNTHASE"/>
    <property type="match status" value="1"/>
</dbReference>
<sequence>MGRFLIFISYIGTNYSGIQKQLMNHGLKILTIQEQIEIALKSLNPRNVVKSCISSRTDAGVHAFQNTMHCDLLRKNEDCEYDPQFLKNGMNYWLRKKKETIRITNVLRVNDDFHCRRQIKKRSYMYRVAVPFKEIAPQTGYSALTILEKNNAFIIWRPIDMRKFMSAAEAMVGTHDFTAFTTVKSLREKNESPMRTVSIEIKLGRTALKQHNPGLEFWEVYVHSRSFLFRQIRRMVGAMVQVAIDELTVDDIQQKLLKPCLKATDTKIKSLPACGLYLSNIYYDPKDLIYTPTAKTEPDDLNPADKDADDLNSTDEDEEVLDASSEKI</sequence>
<keyword evidence="2 4" id="KW-0819">tRNA processing</keyword>
<dbReference type="InterPro" id="IPR020103">
    <property type="entry name" value="PsdUridine_synth_cat_dom_sf"/>
</dbReference>
<evidence type="ECO:0000313" key="7">
    <source>
        <dbReference type="Proteomes" id="UP000515154"/>
    </source>
</evidence>
<dbReference type="Proteomes" id="UP000515154">
    <property type="component" value="Linkage group LG10"/>
</dbReference>
<feature type="domain" description="Pseudouridine synthase I TruA alpha/beta" evidence="6">
    <location>
        <begin position="167"/>
        <end position="284"/>
    </location>
</feature>
<accession>A0A6P7SU94</accession>
<comment type="similarity">
    <text evidence="1 4">Belongs to the tRNA pseudouridine synthase TruA family.</text>
</comment>
<dbReference type="InterPro" id="IPR020097">
    <property type="entry name" value="PsdUridine_synth_TruA_a/b_dom"/>
</dbReference>
<dbReference type="PANTHER" id="PTHR11142:SF0">
    <property type="entry name" value="TRNA PSEUDOURIDINE SYNTHASE-LIKE 1"/>
    <property type="match status" value="1"/>
</dbReference>
<evidence type="ECO:0000256" key="2">
    <source>
        <dbReference type="ARBA" id="ARBA00022694"/>
    </source>
</evidence>
<dbReference type="SUPFAM" id="SSF55120">
    <property type="entry name" value="Pseudouridine synthase"/>
    <property type="match status" value="1"/>
</dbReference>
<reference evidence="8 9" key="1">
    <citation type="submission" date="2025-08" db="UniProtKB">
        <authorList>
            <consortium name="RefSeq"/>
        </authorList>
    </citation>
    <scope>IDENTIFICATION</scope>
</reference>
<feature type="region of interest" description="Disordered" evidence="5">
    <location>
        <begin position="293"/>
        <end position="328"/>
    </location>
</feature>
<dbReference type="EC" id="5.4.99.12" evidence="4"/>
<dbReference type="GO" id="GO:0003723">
    <property type="term" value="F:RNA binding"/>
    <property type="evidence" value="ECO:0007669"/>
    <property type="project" value="InterPro"/>
</dbReference>
<evidence type="ECO:0000256" key="1">
    <source>
        <dbReference type="ARBA" id="ARBA00009375"/>
    </source>
</evidence>
<feature type="compositionally biased region" description="Acidic residues" evidence="5">
    <location>
        <begin position="299"/>
        <end position="321"/>
    </location>
</feature>
<dbReference type="Pfam" id="PF01416">
    <property type="entry name" value="PseudoU_synth_1"/>
    <property type="match status" value="1"/>
</dbReference>
<comment type="catalytic activity">
    <reaction evidence="4">
        <text>uridine(38/39/40) in tRNA = pseudouridine(38/39/40) in tRNA</text>
        <dbReference type="Rhea" id="RHEA:22376"/>
        <dbReference type="Rhea" id="RHEA-COMP:10085"/>
        <dbReference type="Rhea" id="RHEA-COMP:10087"/>
        <dbReference type="ChEBI" id="CHEBI:65314"/>
        <dbReference type="ChEBI" id="CHEBI:65315"/>
        <dbReference type="EC" id="5.4.99.12"/>
    </reaction>
</comment>
<evidence type="ECO:0000256" key="5">
    <source>
        <dbReference type="SAM" id="MobiDB-lite"/>
    </source>
</evidence>
<organism evidence="7 8">
    <name type="scientific">Octopus sinensis</name>
    <name type="common">East Asian common octopus</name>
    <dbReference type="NCBI Taxonomy" id="2607531"/>
    <lineage>
        <taxon>Eukaryota</taxon>
        <taxon>Metazoa</taxon>
        <taxon>Spiralia</taxon>
        <taxon>Lophotrochozoa</taxon>
        <taxon>Mollusca</taxon>
        <taxon>Cephalopoda</taxon>
        <taxon>Coleoidea</taxon>
        <taxon>Octopodiformes</taxon>
        <taxon>Octopoda</taxon>
        <taxon>Incirrata</taxon>
        <taxon>Octopodidae</taxon>
        <taxon>Octopus</taxon>
    </lineage>
</organism>
<evidence type="ECO:0000259" key="6">
    <source>
        <dbReference type="Pfam" id="PF01416"/>
    </source>
</evidence>
<dbReference type="GO" id="GO:0031119">
    <property type="term" value="P:tRNA pseudouridine synthesis"/>
    <property type="evidence" value="ECO:0007669"/>
    <property type="project" value="TreeGrafter"/>
</dbReference>
<dbReference type="KEGG" id="osn:115216491"/>
<dbReference type="GO" id="GO:0160147">
    <property type="term" value="F:tRNA pseudouridine(38-40) synthase activity"/>
    <property type="evidence" value="ECO:0007669"/>
    <property type="project" value="UniProtKB-EC"/>
</dbReference>
<dbReference type="HAMAP" id="MF_00171">
    <property type="entry name" value="TruA"/>
    <property type="match status" value="1"/>
</dbReference>
<dbReference type="InterPro" id="IPR020094">
    <property type="entry name" value="TruA/RsuA/RluB/E/F_N"/>
</dbReference>
<dbReference type="Gene3D" id="3.30.70.660">
    <property type="entry name" value="Pseudouridine synthase I, catalytic domain, C-terminal subdomain"/>
    <property type="match status" value="1"/>
</dbReference>
<keyword evidence="3 4" id="KW-0413">Isomerase</keyword>
<evidence type="ECO:0000313" key="8">
    <source>
        <dbReference type="RefSeq" id="XP_029641773.1"/>
    </source>
</evidence>
<evidence type="ECO:0000313" key="9">
    <source>
        <dbReference type="RefSeq" id="XP_036362748.1"/>
    </source>
</evidence>
<dbReference type="InterPro" id="IPR001406">
    <property type="entry name" value="PsdUridine_synth_TruA"/>
</dbReference>